<dbReference type="AlphaFoldDB" id="G8TS91"/>
<dbReference type="KEGG" id="sap:Sulac_2013"/>
<dbReference type="SUPFAM" id="SSF51735">
    <property type="entry name" value="NAD(P)-binding Rossmann-fold domains"/>
    <property type="match status" value="1"/>
</dbReference>
<reference evidence="3" key="1">
    <citation type="submission" date="2011-12" db="EMBL/GenBank/DDBJ databases">
        <title>The complete genome of chromosome of Sulfobacillus acidophilus DSM 10332.</title>
        <authorList>
            <person name="Lucas S."/>
            <person name="Han J."/>
            <person name="Lapidus A."/>
            <person name="Bruce D."/>
            <person name="Goodwin L."/>
            <person name="Pitluck S."/>
            <person name="Peters L."/>
            <person name="Kyrpides N."/>
            <person name="Mavromatis K."/>
            <person name="Ivanova N."/>
            <person name="Mikhailova N."/>
            <person name="Chertkov O."/>
            <person name="Saunders E."/>
            <person name="Detter J.C."/>
            <person name="Tapia R."/>
            <person name="Han C."/>
            <person name="Land M."/>
            <person name="Hauser L."/>
            <person name="Markowitz V."/>
            <person name="Cheng J.-F."/>
            <person name="Hugenholtz P."/>
            <person name="Woyke T."/>
            <person name="Wu D."/>
            <person name="Pukall R."/>
            <person name="Gehrich-Schroeter G."/>
            <person name="Schneider S."/>
            <person name="Klenk H.-P."/>
            <person name="Eisen J.A."/>
        </authorList>
    </citation>
    <scope>NUCLEOTIDE SEQUENCE [LARGE SCALE GENOMIC DNA]</scope>
    <source>
        <strain evidence="3">ATCC 700253 / DSM 10332 / NAL</strain>
    </source>
</reference>
<evidence type="ECO:0000313" key="3">
    <source>
        <dbReference type="Proteomes" id="UP000005439"/>
    </source>
</evidence>
<accession>G8TS91</accession>
<dbReference type="InterPro" id="IPR003781">
    <property type="entry name" value="CoA-bd"/>
</dbReference>
<dbReference type="InterPro" id="IPR036291">
    <property type="entry name" value="NAD(P)-bd_dom_sf"/>
</dbReference>
<sequence length="138" mass="15407">MTNSEIDEILKTSRTIAVVGLSPKNDRPSYRVAEYLKAQGYRIFPVHPTADEILGEPVYRRVEDIPGPIDIVDVFRKSEDTPPVAESAVRAQAKVLWLQLGIENDVAASIAETAGLQVVQNRCLKIEHERWQREGGQA</sequence>
<keyword evidence="3" id="KW-1185">Reference proteome</keyword>
<dbReference type="SMART" id="SM00881">
    <property type="entry name" value="CoA_binding"/>
    <property type="match status" value="1"/>
</dbReference>
<dbReference type="PANTHER" id="PTHR33303">
    <property type="entry name" value="CYTOPLASMIC PROTEIN-RELATED"/>
    <property type="match status" value="1"/>
</dbReference>
<feature type="domain" description="CoA-binding" evidence="1">
    <location>
        <begin position="10"/>
        <end position="102"/>
    </location>
</feature>
<name>G8TS91_SULAD</name>
<dbReference type="Gene3D" id="3.40.50.720">
    <property type="entry name" value="NAD(P)-binding Rossmann-like Domain"/>
    <property type="match status" value="1"/>
</dbReference>
<dbReference type="PATRIC" id="fig|679936.5.peg.2075"/>
<dbReference type="STRING" id="679936.Sulac_2013"/>
<evidence type="ECO:0000259" key="1">
    <source>
        <dbReference type="SMART" id="SM00881"/>
    </source>
</evidence>
<evidence type="ECO:0000313" key="2">
    <source>
        <dbReference type="EMBL" id="AEW05503.1"/>
    </source>
</evidence>
<gene>
    <name evidence="2" type="ordered locus">Sulac_2013</name>
</gene>
<dbReference type="Pfam" id="PF13380">
    <property type="entry name" value="CoA_binding_2"/>
    <property type="match status" value="1"/>
</dbReference>
<protein>
    <submittedName>
        <fullName evidence="2">CoA-binding domain protein</fullName>
    </submittedName>
</protein>
<dbReference type="Proteomes" id="UP000005439">
    <property type="component" value="Chromosome"/>
</dbReference>
<proteinExistence type="predicted"/>
<organism evidence="2 3">
    <name type="scientific">Sulfobacillus acidophilus (strain ATCC 700253 / DSM 10332 / NAL)</name>
    <dbReference type="NCBI Taxonomy" id="679936"/>
    <lineage>
        <taxon>Bacteria</taxon>
        <taxon>Bacillati</taxon>
        <taxon>Bacillota</taxon>
        <taxon>Clostridia</taxon>
        <taxon>Eubacteriales</taxon>
        <taxon>Clostridiales Family XVII. Incertae Sedis</taxon>
        <taxon>Sulfobacillus</taxon>
    </lineage>
</organism>
<reference evidence="2 3" key="2">
    <citation type="journal article" date="2012" name="Stand. Genomic Sci.">
        <title>Complete genome sequence of the moderately thermophilic mineral-sulfide-oxidizing firmicute Sulfobacillus acidophilus type strain (NAL(T)).</title>
        <authorList>
            <person name="Anderson I."/>
            <person name="Chertkov O."/>
            <person name="Chen A."/>
            <person name="Saunders E."/>
            <person name="Lapidus A."/>
            <person name="Nolan M."/>
            <person name="Lucas S."/>
            <person name="Hammon N."/>
            <person name="Deshpande S."/>
            <person name="Cheng J.F."/>
            <person name="Han C."/>
            <person name="Tapia R."/>
            <person name="Goodwin L.A."/>
            <person name="Pitluck S."/>
            <person name="Liolios K."/>
            <person name="Pagani I."/>
            <person name="Ivanova N."/>
            <person name="Mikhailova N."/>
            <person name="Pati A."/>
            <person name="Palaniappan K."/>
            <person name="Land M."/>
            <person name="Pan C."/>
            <person name="Rohde M."/>
            <person name="Pukall R."/>
            <person name="Goker M."/>
            <person name="Detter J.C."/>
            <person name="Woyke T."/>
            <person name="Bristow J."/>
            <person name="Eisen J.A."/>
            <person name="Markowitz V."/>
            <person name="Hugenholtz P."/>
            <person name="Kyrpides N.C."/>
            <person name="Klenk H.P."/>
            <person name="Mavromatis K."/>
        </authorList>
    </citation>
    <scope>NUCLEOTIDE SEQUENCE [LARGE SCALE GENOMIC DNA]</scope>
    <source>
        <strain evidence="3">ATCC 700253 / DSM 10332 / NAL</strain>
    </source>
</reference>
<dbReference type="PANTHER" id="PTHR33303:SF2">
    <property type="entry name" value="COA-BINDING DOMAIN-CONTAINING PROTEIN"/>
    <property type="match status" value="1"/>
</dbReference>
<dbReference type="HOGENOM" id="CLU_112567_0_0_9"/>
<dbReference type="EMBL" id="CP003179">
    <property type="protein sequence ID" value="AEW05503.1"/>
    <property type="molecule type" value="Genomic_DNA"/>
</dbReference>